<gene>
    <name evidence="1" type="ORF">LSAT_V11C500268670</name>
</gene>
<name>A0A9R1VKE2_LACSA</name>
<dbReference type="AlphaFoldDB" id="A0A9R1VKE2"/>
<reference evidence="1 2" key="1">
    <citation type="journal article" date="2017" name="Nat. Commun.">
        <title>Genome assembly with in vitro proximity ligation data and whole-genome triplication in lettuce.</title>
        <authorList>
            <person name="Reyes-Chin-Wo S."/>
            <person name="Wang Z."/>
            <person name="Yang X."/>
            <person name="Kozik A."/>
            <person name="Arikit S."/>
            <person name="Song C."/>
            <person name="Xia L."/>
            <person name="Froenicke L."/>
            <person name="Lavelle D.O."/>
            <person name="Truco M.J."/>
            <person name="Xia R."/>
            <person name="Zhu S."/>
            <person name="Xu C."/>
            <person name="Xu H."/>
            <person name="Xu X."/>
            <person name="Cox K."/>
            <person name="Korf I."/>
            <person name="Meyers B.C."/>
            <person name="Michelmore R.W."/>
        </authorList>
    </citation>
    <scope>NUCLEOTIDE SEQUENCE [LARGE SCALE GENOMIC DNA]</scope>
    <source>
        <strain evidence="2">cv. Salinas</strain>
        <tissue evidence="1">Seedlings</tissue>
    </source>
</reference>
<comment type="caution">
    <text evidence="1">The sequence shown here is derived from an EMBL/GenBank/DDBJ whole genome shotgun (WGS) entry which is preliminary data.</text>
</comment>
<keyword evidence="2" id="KW-1185">Reference proteome</keyword>
<evidence type="ECO:0000313" key="1">
    <source>
        <dbReference type="EMBL" id="KAJ0206412.1"/>
    </source>
</evidence>
<organism evidence="1 2">
    <name type="scientific">Lactuca sativa</name>
    <name type="common">Garden lettuce</name>
    <dbReference type="NCBI Taxonomy" id="4236"/>
    <lineage>
        <taxon>Eukaryota</taxon>
        <taxon>Viridiplantae</taxon>
        <taxon>Streptophyta</taxon>
        <taxon>Embryophyta</taxon>
        <taxon>Tracheophyta</taxon>
        <taxon>Spermatophyta</taxon>
        <taxon>Magnoliopsida</taxon>
        <taxon>eudicotyledons</taxon>
        <taxon>Gunneridae</taxon>
        <taxon>Pentapetalae</taxon>
        <taxon>asterids</taxon>
        <taxon>campanulids</taxon>
        <taxon>Asterales</taxon>
        <taxon>Asteraceae</taxon>
        <taxon>Cichorioideae</taxon>
        <taxon>Cichorieae</taxon>
        <taxon>Lactucinae</taxon>
        <taxon>Lactuca</taxon>
    </lineage>
</organism>
<accession>A0A9R1VKE2</accession>
<proteinExistence type="predicted"/>
<dbReference type="EMBL" id="NBSK02000005">
    <property type="protein sequence ID" value="KAJ0206412.1"/>
    <property type="molecule type" value="Genomic_DNA"/>
</dbReference>
<evidence type="ECO:0000313" key="2">
    <source>
        <dbReference type="Proteomes" id="UP000235145"/>
    </source>
</evidence>
<dbReference type="Proteomes" id="UP000235145">
    <property type="component" value="Unassembled WGS sequence"/>
</dbReference>
<protein>
    <submittedName>
        <fullName evidence="1">Uncharacterized protein</fullName>
    </submittedName>
</protein>
<sequence length="85" mass="9883">MQISSVLVDTTVGVNNWCDVDGNYHIYCRVVEIMDDIHDFDTIDVELDAYFKKKQASRCKDERLNILCEEDDYEVVDDVETENDA</sequence>